<dbReference type="OrthoDB" id="1432662at2"/>
<dbReference type="InterPro" id="IPR052917">
    <property type="entry name" value="Stress-Dev_Protein"/>
</dbReference>
<comment type="caution">
    <text evidence="2">The sequence shown here is derived from an EMBL/GenBank/DDBJ whole genome shotgun (WGS) entry which is preliminary data.</text>
</comment>
<dbReference type="InterPro" id="IPR038725">
    <property type="entry name" value="YdaG_split_barrel_FMN-bd"/>
</dbReference>
<dbReference type="PANTHER" id="PTHR34818:SF1">
    <property type="entry name" value="PROTEIN BLI-3"/>
    <property type="match status" value="1"/>
</dbReference>
<dbReference type="eggNOG" id="COG3871">
    <property type="taxonomic scope" value="Bacteria"/>
</dbReference>
<name>A3V9Y9_9RHOB</name>
<feature type="domain" description="General stress protein FMN-binding split barrel" evidence="1">
    <location>
        <begin position="12"/>
        <end position="164"/>
    </location>
</feature>
<proteinExistence type="predicted"/>
<reference evidence="2 3" key="1">
    <citation type="journal article" date="2010" name="J. Bacteriol.">
        <title>Genome sequences of Pelagibaca bermudensis HTCC2601T and Maritimibacter alkaliphilus HTCC2654T, the type strains of two marine Roseobacter genera.</title>
        <authorList>
            <person name="Thrash J.C."/>
            <person name="Cho J.C."/>
            <person name="Ferriera S."/>
            <person name="Johnson J."/>
            <person name="Vergin K.L."/>
            <person name="Giovannoni S.J."/>
        </authorList>
    </citation>
    <scope>NUCLEOTIDE SEQUENCE [LARGE SCALE GENOMIC DNA]</scope>
    <source>
        <strain evidence="2 3">HTCC2654</strain>
    </source>
</reference>
<dbReference type="HOGENOM" id="CLU_091428_2_1_5"/>
<evidence type="ECO:0000259" key="1">
    <source>
        <dbReference type="Pfam" id="PF16242"/>
    </source>
</evidence>
<organism evidence="2 3">
    <name type="scientific">Maritimibacter alkaliphilus HTCC2654</name>
    <dbReference type="NCBI Taxonomy" id="314271"/>
    <lineage>
        <taxon>Bacteria</taxon>
        <taxon>Pseudomonadati</taxon>
        <taxon>Pseudomonadota</taxon>
        <taxon>Alphaproteobacteria</taxon>
        <taxon>Rhodobacterales</taxon>
        <taxon>Roseobacteraceae</taxon>
        <taxon>Maritimibacter</taxon>
    </lineage>
</organism>
<dbReference type="RefSeq" id="WP_008334554.1">
    <property type="nucleotide sequence ID" value="NZ_CH902578.1"/>
</dbReference>
<evidence type="ECO:0000313" key="2">
    <source>
        <dbReference type="EMBL" id="EAQ14730.1"/>
    </source>
</evidence>
<dbReference type="SUPFAM" id="SSF50475">
    <property type="entry name" value="FMN-binding split barrel"/>
    <property type="match status" value="1"/>
</dbReference>
<dbReference type="AlphaFoldDB" id="A3V9Y9"/>
<dbReference type="InterPro" id="IPR012349">
    <property type="entry name" value="Split_barrel_FMN-bd"/>
</dbReference>
<dbReference type="PANTHER" id="PTHR34818">
    <property type="entry name" value="PROTEIN BLI-3"/>
    <property type="match status" value="1"/>
</dbReference>
<gene>
    <name evidence="2" type="ORF">RB2654_19143</name>
</gene>
<dbReference type="Proteomes" id="UP000002931">
    <property type="component" value="Unassembled WGS sequence"/>
</dbReference>
<dbReference type="Gene3D" id="2.30.110.10">
    <property type="entry name" value="Electron Transport, Fmn-binding Protein, Chain A"/>
    <property type="match status" value="1"/>
</dbReference>
<evidence type="ECO:0000313" key="3">
    <source>
        <dbReference type="Proteomes" id="UP000002931"/>
    </source>
</evidence>
<keyword evidence="3" id="KW-1185">Reference proteome</keyword>
<dbReference type="Pfam" id="PF16242">
    <property type="entry name" value="Pyrid_ox_like"/>
    <property type="match status" value="1"/>
</dbReference>
<dbReference type="STRING" id="314271.RB2654_19143"/>
<protein>
    <recommendedName>
        <fullName evidence="1">General stress protein FMN-binding split barrel domain-containing protein</fullName>
    </recommendedName>
</protein>
<sequence>MSELKKAKTDPTDVFWGTAEDTRFGMLGLKGKDQHLQPMTHFVDRDTNSLWFMTSRDTDLAKAAGEGWQTKMSGDGTEAWFILVSKGQDVQICCKGRLHYSDEMEKHKELWNPVAGAWFDGPEDPKLAVYRLELEEAAIWASTDSSFVFAWEIAKAHAKDEDPDVGTHTVINF</sequence>
<dbReference type="EMBL" id="AAMT01000001">
    <property type="protein sequence ID" value="EAQ14730.1"/>
    <property type="molecule type" value="Genomic_DNA"/>
</dbReference>
<accession>A3V9Y9</accession>